<proteinExistence type="predicted"/>
<dbReference type="AlphaFoldDB" id="A0A645HWF0"/>
<evidence type="ECO:0000313" key="1">
    <source>
        <dbReference type="EMBL" id="MPN42906.1"/>
    </source>
</evidence>
<comment type="caution">
    <text evidence="1">The sequence shown here is derived from an EMBL/GenBank/DDBJ whole genome shotgun (WGS) entry which is preliminary data.</text>
</comment>
<protein>
    <submittedName>
        <fullName evidence="1">Uncharacterized protein</fullName>
    </submittedName>
</protein>
<accession>A0A645HWF0</accession>
<sequence length="135" mass="15739">MNHQAFSKYLPLEKPFRIAPGLIYLLSYRSKPCQCRYIHRYSSSCRISGIECVMRYRENPLQLYGTNPAAGWSVHLWTFGSVFYHAWFCTADPGSKRQLRQQNIEAVFQDYLHQFPGCLFLMHPFCASKHIKGSP</sequence>
<organism evidence="1">
    <name type="scientific">bioreactor metagenome</name>
    <dbReference type="NCBI Taxonomy" id="1076179"/>
    <lineage>
        <taxon>unclassified sequences</taxon>
        <taxon>metagenomes</taxon>
        <taxon>ecological metagenomes</taxon>
    </lineage>
</organism>
<name>A0A645HWF0_9ZZZZ</name>
<gene>
    <name evidence="1" type="ORF">SDC9_190464</name>
</gene>
<dbReference type="EMBL" id="VSSQ01100953">
    <property type="protein sequence ID" value="MPN42906.1"/>
    <property type="molecule type" value="Genomic_DNA"/>
</dbReference>
<reference evidence="1" key="1">
    <citation type="submission" date="2019-08" db="EMBL/GenBank/DDBJ databases">
        <authorList>
            <person name="Kucharzyk K."/>
            <person name="Murdoch R.W."/>
            <person name="Higgins S."/>
            <person name="Loffler F."/>
        </authorList>
    </citation>
    <scope>NUCLEOTIDE SEQUENCE</scope>
</reference>